<reference evidence="2 3" key="1">
    <citation type="journal article" date="2014" name="Nat. Commun.">
        <title>Multiple recent horizontal transfers of a large genomic region in cheese making fungi.</title>
        <authorList>
            <person name="Cheeseman K."/>
            <person name="Ropars J."/>
            <person name="Renault P."/>
            <person name="Dupont J."/>
            <person name="Gouzy J."/>
            <person name="Branca A."/>
            <person name="Abraham A.L."/>
            <person name="Ceppi M."/>
            <person name="Conseiller E."/>
            <person name="Debuchy R."/>
            <person name="Malagnac F."/>
            <person name="Goarin A."/>
            <person name="Silar P."/>
            <person name="Lacoste S."/>
            <person name="Sallet E."/>
            <person name="Bensimon A."/>
            <person name="Giraud T."/>
            <person name="Brygoo Y."/>
        </authorList>
    </citation>
    <scope>NUCLEOTIDE SEQUENCE [LARGE SCALE GENOMIC DNA]</scope>
    <source>
        <strain evidence="3">FM 013</strain>
    </source>
</reference>
<evidence type="ECO:0000313" key="2">
    <source>
        <dbReference type="EMBL" id="CRL30219.1"/>
    </source>
</evidence>
<accession>A0A0G4PVL3</accession>
<dbReference type="SUPFAM" id="SSF81383">
    <property type="entry name" value="F-box domain"/>
    <property type="match status" value="1"/>
</dbReference>
<evidence type="ECO:0000313" key="3">
    <source>
        <dbReference type="Proteomes" id="UP000053732"/>
    </source>
</evidence>
<sequence length="75" mass="8679">MLEIVPCEVILDIADWLLPGDLRAFRQVCSRVNSILVPLVYRTLTFRAPSEWALNVLDTDSFFWNHPRSQGLSYL</sequence>
<dbReference type="Proteomes" id="UP000053732">
    <property type="component" value="Unassembled WGS sequence"/>
</dbReference>
<dbReference type="AlphaFoldDB" id="A0A0G4PVL3"/>
<protein>
    <submittedName>
        <fullName evidence="2">Cyclin-like F-box</fullName>
    </submittedName>
</protein>
<proteinExistence type="predicted"/>
<dbReference type="InterPro" id="IPR036047">
    <property type="entry name" value="F-box-like_dom_sf"/>
</dbReference>
<gene>
    <name evidence="2" type="ORF">PCAMFM013_S046g000023</name>
</gene>
<feature type="domain" description="F-box" evidence="1">
    <location>
        <begin position="1"/>
        <end position="44"/>
    </location>
</feature>
<dbReference type="EMBL" id="HG793179">
    <property type="protein sequence ID" value="CRL30219.1"/>
    <property type="molecule type" value="Genomic_DNA"/>
</dbReference>
<keyword evidence="3" id="KW-1185">Reference proteome</keyword>
<name>A0A0G4PVL3_PENC3</name>
<evidence type="ECO:0000259" key="1">
    <source>
        <dbReference type="PROSITE" id="PS50181"/>
    </source>
</evidence>
<organism evidence="2 3">
    <name type="scientific">Penicillium camemberti (strain FM 013)</name>
    <dbReference type="NCBI Taxonomy" id="1429867"/>
    <lineage>
        <taxon>Eukaryota</taxon>
        <taxon>Fungi</taxon>
        <taxon>Dikarya</taxon>
        <taxon>Ascomycota</taxon>
        <taxon>Pezizomycotina</taxon>
        <taxon>Eurotiomycetes</taxon>
        <taxon>Eurotiomycetidae</taxon>
        <taxon>Eurotiales</taxon>
        <taxon>Aspergillaceae</taxon>
        <taxon>Penicillium</taxon>
    </lineage>
</organism>
<dbReference type="PROSITE" id="PS50181">
    <property type="entry name" value="FBOX"/>
    <property type="match status" value="1"/>
</dbReference>
<dbReference type="InterPro" id="IPR001810">
    <property type="entry name" value="F-box_dom"/>
</dbReference>